<feature type="transmembrane region" description="Helical" evidence="4">
    <location>
        <begin position="219"/>
        <end position="242"/>
    </location>
</feature>
<feature type="transmembrane region" description="Helical" evidence="4">
    <location>
        <begin position="107"/>
        <end position="125"/>
    </location>
</feature>
<keyword evidence="2 4" id="KW-1133">Transmembrane helix</keyword>
<accession>A0A2H0DW33</accession>
<dbReference type="Proteomes" id="UP000231276">
    <property type="component" value="Unassembled WGS sequence"/>
</dbReference>
<evidence type="ECO:0000313" key="7">
    <source>
        <dbReference type="Proteomes" id="UP000231276"/>
    </source>
</evidence>
<evidence type="ECO:0000256" key="4">
    <source>
        <dbReference type="SAM" id="Phobius"/>
    </source>
</evidence>
<dbReference type="Gene3D" id="1.20.1250.20">
    <property type="entry name" value="MFS general substrate transporter like domains"/>
    <property type="match status" value="2"/>
</dbReference>
<feature type="transmembrane region" description="Helical" evidence="4">
    <location>
        <begin position="248"/>
        <end position="269"/>
    </location>
</feature>
<dbReference type="EMBL" id="PCTS01000033">
    <property type="protein sequence ID" value="PIP86392.1"/>
    <property type="molecule type" value="Genomic_DNA"/>
</dbReference>
<feature type="transmembrane region" description="Helical" evidence="4">
    <location>
        <begin position="146"/>
        <end position="167"/>
    </location>
</feature>
<feature type="transmembrane region" description="Helical" evidence="4">
    <location>
        <begin position="83"/>
        <end position="101"/>
    </location>
</feature>
<dbReference type="GO" id="GO:0022857">
    <property type="term" value="F:transmembrane transporter activity"/>
    <property type="evidence" value="ECO:0007669"/>
    <property type="project" value="InterPro"/>
</dbReference>
<dbReference type="InterPro" id="IPR052528">
    <property type="entry name" value="Sugar_transport-like"/>
</dbReference>
<comment type="caution">
    <text evidence="6">The sequence shown here is derived from an EMBL/GenBank/DDBJ whole genome shotgun (WGS) entry which is preliminary data.</text>
</comment>
<dbReference type="PANTHER" id="PTHR23526">
    <property type="entry name" value="INTEGRAL MEMBRANE TRANSPORT PROTEIN-RELATED"/>
    <property type="match status" value="1"/>
</dbReference>
<gene>
    <name evidence="6" type="ORF">COW82_02435</name>
</gene>
<dbReference type="SUPFAM" id="SSF103473">
    <property type="entry name" value="MFS general substrate transporter"/>
    <property type="match status" value="2"/>
</dbReference>
<keyword evidence="1 4" id="KW-0812">Transmembrane</keyword>
<evidence type="ECO:0000256" key="3">
    <source>
        <dbReference type="ARBA" id="ARBA00023136"/>
    </source>
</evidence>
<protein>
    <recommendedName>
        <fullName evidence="5">Major facilitator superfamily (MFS) profile domain-containing protein</fullName>
    </recommendedName>
</protein>
<dbReference type="PROSITE" id="PS50850">
    <property type="entry name" value="MFS"/>
    <property type="match status" value="1"/>
</dbReference>
<evidence type="ECO:0000256" key="2">
    <source>
        <dbReference type="ARBA" id="ARBA00022989"/>
    </source>
</evidence>
<evidence type="ECO:0000313" key="6">
    <source>
        <dbReference type="EMBL" id="PIP86392.1"/>
    </source>
</evidence>
<feature type="transmembrane region" description="Helical" evidence="4">
    <location>
        <begin position="21"/>
        <end position="42"/>
    </location>
</feature>
<dbReference type="InterPro" id="IPR036259">
    <property type="entry name" value="MFS_trans_sf"/>
</dbReference>
<sequence length="322" mass="36824">MNFQFLDYNKINFSSNIVYLYLNRLLIQIGLGVYGIFGVIFFFEKFGNSITDVLLLYGLLYIIFFPATHFGAKLLHIVGMKKLMILGTFFLALTVFSMFMWEQNPFLYLLVFSLAFVIFKMFYWVPYHVEFAEFTNQKNRGKQIAVLSNVSGGISAFLPILSGLLLVLRGYDILFLIATLLVFVSIIPLFYIKETKEKYAWSFRKLIGEFFRKNLRPAVVSNFANGVQDGVGSIVWPIFIFILLKGNYFSVGMITTLTIIALMVLRFVVGSAVDRVGEKKVLKLSSVFYTTGWLVKMFVETSAGIFFSHTYHNFGRVASQLV</sequence>
<organism evidence="6 7">
    <name type="scientific">Candidatus Campbellbacteria bacterium CG22_combo_CG10-13_8_21_14_all_43_18</name>
    <dbReference type="NCBI Taxonomy" id="1974530"/>
    <lineage>
        <taxon>Bacteria</taxon>
        <taxon>Candidatus Campbelliibacteriota</taxon>
    </lineage>
</organism>
<feature type="transmembrane region" description="Helical" evidence="4">
    <location>
        <begin position="173"/>
        <end position="192"/>
    </location>
</feature>
<feature type="transmembrane region" description="Helical" evidence="4">
    <location>
        <begin position="54"/>
        <end position="71"/>
    </location>
</feature>
<keyword evidence="3 4" id="KW-0472">Membrane</keyword>
<name>A0A2H0DW33_9BACT</name>
<dbReference type="Pfam" id="PF07690">
    <property type="entry name" value="MFS_1"/>
    <property type="match status" value="1"/>
</dbReference>
<dbReference type="AlphaFoldDB" id="A0A2H0DW33"/>
<dbReference type="PANTHER" id="PTHR23526:SF2">
    <property type="entry name" value="MAJOR FACILITATOR SUPERFAMILY (MFS) PROFILE DOMAIN-CONTAINING PROTEIN"/>
    <property type="match status" value="1"/>
</dbReference>
<reference evidence="6 7" key="1">
    <citation type="submission" date="2017-09" db="EMBL/GenBank/DDBJ databases">
        <title>Depth-based differentiation of microbial function through sediment-hosted aquifers and enrichment of novel symbionts in the deep terrestrial subsurface.</title>
        <authorList>
            <person name="Probst A.J."/>
            <person name="Ladd B."/>
            <person name="Jarett J.K."/>
            <person name="Geller-Mcgrath D.E."/>
            <person name="Sieber C.M."/>
            <person name="Emerson J.B."/>
            <person name="Anantharaman K."/>
            <person name="Thomas B.C."/>
            <person name="Malmstrom R."/>
            <person name="Stieglmeier M."/>
            <person name="Klingl A."/>
            <person name="Woyke T."/>
            <person name="Ryan C.M."/>
            <person name="Banfield J.F."/>
        </authorList>
    </citation>
    <scope>NUCLEOTIDE SEQUENCE [LARGE SCALE GENOMIC DNA]</scope>
    <source>
        <strain evidence="6">CG22_combo_CG10-13_8_21_14_all_43_18</strain>
    </source>
</reference>
<evidence type="ECO:0000259" key="5">
    <source>
        <dbReference type="PROSITE" id="PS50850"/>
    </source>
</evidence>
<feature type="domain" description="Major facilitator superfamily (MFS) profile" evidence="5">
    <location>
        <begin position="174"/>
        <end position="322"/>
    </location>
</feature>
<dbReference type="InterPro" id="IPR011701">
    <property type="entry name" value="MFS"/>
</dbReference>
<evidence type="ECO:0000256" key="1">
    <source>
        <dbReference type="ARBA" id="ARBA00022692"/>
    </source>
</evidence>
<dbReference type="InterPro" id="IPR020846">
    <property type="entry name" value="MFS_dom"/>
</dbReference>
<proteinExistence type="predicted"/>